<dbReference type="Gene3D" id="4.10.830.30">
    <property type="entry name" value="Ribosomal protein L31"/>
    <property type="match status" value="1"/>
</dbReference>
<dbReference type="Pfam" id="PF01197">
    <property type="entry name" value="Ribosomal_L31"/>
    <property type="match status" value="1"/>
</dbReference>
<dbReference type="HAMAP" id="MF_00502">
    <property type="entry name" value="Ribosomal_bL31_2"/>
    <property type="match status" value="1"/>
</dbReference>
<evidence type="ECO:0000256" key="1">
    <source>
        <dbReference type="ARBA" id="ARBA00008196"/>
    </source>
</evidence>
<dbReference type="InterPro" id="IPR002150">
    <property type="entry name" value="Ribosomal_bL31"/>
</dbReference>
<dbReference type="GO" id="GO:0005840">
    <property type="term" value="C:ribosome"/>
    <property type="evidence" value="ECO:0007669"/>
    <property type="project" value="UniProtKB-KW"/>
</dbReference>
<evidence type="ECO:0000256" key="4">
    <source>
        <dbReference type="ARBA" id="ARBA00023274"/>
    </source>
</evidence>
<dbReference type="STRING" id="1427518.XSR1_40025"/>
<comment type="caution">
    <text evidence="6">The sequence shown here is derived from an EMBL/GenBank/DDBJ whole genome shotgun (WGS) entry which is preliminary data.</text>
</comment>
<evidence type="ECO:0000256" key="2">
    <source>
        <dbReference type="ARBA" id="ARBA00011838"/>
    </source>
</evidence>
<dbReference type="PRINTS" id="PR01249">
    <property type="entry name" value="RIBOSOMALL31"/>
</dbReference>
<dbReference type="SUPFAM" id="SSF143800">
    <property type="entry name" value="L28p-like"/>
    <property type="match status" value="1"/>
</dbReference>
<evidence type="ECO:0000313" key="7">
    <source>
        <dbReference type="Proteomes" id="UP000019202"/>
    </source>
</evidence>
<dbReference type="GO" id="GO:0003735">
    <property type="term" value="F:structural constituent of ribosome"/>
    <property type="evidence" value="ECO:0007669"/>
    <property type="project" value="InterPro"/>
</dbReference>
<dbReference type="Proteomes" id="UP000019202">
    <property type="component" value="Unassembled WGS sequence"/>
</dbReference>
<keyword evidence="4 5" id="KW-0687">Ribonucleoprotein</keyword>
<dbReference type="NCBIfam" id="TIGR00105">
    <property type="entry name" value="L31"/>
    <property type="match status" value="1"/>
</dbReference>
<dbReference type="InterPro" id="IPR027493">
    <property type="entry name" value="Ribosomal_bL31_B"/>
</dbReference>
<dbReference type="NCBIfam" id="NF002462">
    <property type="entry name" value="PRK01678.1"/>
    <property type="match status" value="1"/>
</dbReference>
<gene>
    <name evidence="6" type="primary">rpmE</name>
    <name evidence="5" type="synonym">rpmE2</name>
    <name evidence="6" type="ORF">XSR1_40025</name>
</gene>
<dbReference type="PANTHER" id="PTHR33280">
    <property type="entry name" value="50S RIBOSOMAL PROTEIN L31, CHLOROPLASTIC"/>
    <property type="match status" value="1"/>
</dbReference>
<dbReference type="GO" id="GO:0006412">
    <property type="term" value="P:translation"/>
    <property type="evidence" value="ECO:0007669"/>
    <property type="project" value="UniProtKB-UniRule"/>
</dbReference>
<protein>
    <recommendedName>
        <fullName evidence="5">Large ribosomal subunit protein bL31B</fullName>
    </recommendedName>
</protein>
<reference evidence="6" key="1">
    <citation type="submission" date="2013-11" db="EMBL/GenBank/DDBJ databases">
        <title>Draft genome sequence and annotation of the entomopathogenic bacteria, Xenorhabdus cabanillasi strain JM26 and Xenorhabdus szentirmai strain DSM 16338.</title>
        <authorList>
            <person name="Gualtieri M."/>
            <person name="Ogier J.C."/>
            <person name="Pages S."/>
            <person name="Givaudan A."/>
            <person name="Gaudriault S."/>
        </authorList>
    </citation>
    <scope>NUCLEOTIDE SEQUENCE [LARGE SCALE GENOMIC DNA]</scope>
    <source>
        <strain evidence="6">DSM 16338</strain>
    </source>
</reference>
<proteinExistence type="inferred from homology"/>
<dbReference type="InterPro" id="IPR034704">
    <property type="entry name" value="Ribosomal_bL28/bL31-like_sf"/>
</dbReference>
<sequence length="91" mass="10324">MAIESFMNQGIHPNYRVAVFHDASVDAYFKVGSTINTPKTITLEGKEYPYVTIEVSAESHPFYSGKQRSVSQEGSTERFQKRFGRFLAVNK</sequence>
<evidence type="ECO:0000256" key="3">
    <source>
        <dbReference type="ARBA" id="ARBA00022980"/>
    </source>
</evidence>
<dbReference type="EMBL" id="CBXF010000099">
    <property type="protein sequence ID" value="CDL83977.1"/>
    <property type="molecule type" value="Genomic_DNA"/>
</dbReference>
<dbReference type="PANTHER" id="PTHR33280:SF1">
    <property type="entry name" value="LARGE RIBOSOMAL SUBUNIT PROTEIN BL31C"/>
    <property type="match status" value="1"/>
</dbReference>
<keyword evidence="7" id="KW-1185">Reference proteome</keyword>
<comment type="subunit">
    <text evidence="2 5">Part of the 50S ribosomal subunit.</text>
</comment>
<dbReference type="GO" id="GO:1990904">
    <property type="term" value="C:ribonucleoprotein complex"/>
    <property type="evidence" value="ECO:0007669"/>
    <property type="project" value="UniProtKB-KW"/>
</dbReference>
<accession>W1IZS6</accession>
<name>W1IZS6_9GAMM</name>
<organism evidence="6 7">
    <name type="scientific">Xenorhabdus szentirmaii DSM 16338</name>
    <dbReference type="NCBI Taxonomy" id="1427518"/>
    <lineage>
        <taxon>Bacteria</taxon>
        <taxon>Pseudomonadati</taxon>
        <taxon>Pseudomonadota</taxon>
        <taxon>Gammaproteobacteria</taxon>
        <taxon>Enterobacterales</taxon>
        <taxon>Morganellaceae</taxon>
        <taxon>Xenorhabdus</taxon>
    </lineage>
</organism>
<dbReference type="InterPro" id="IPR042105">
    <property type="entry name" value="Ribosomal_bL31_sf"/>
</dbReference>
<comment type="similarity">
    <text evidence="1 5">Belongs to the bacterial ribosomal protein bL31 family. Type B subfamily.</text>
</comment>
<evidence type="ECO:0000256" key="5">
    <source>
        <dbReference type="HAMAP-Rule" id="MF_00502"/>
    </source>
</evidence>
<evidence type="ECO:0000313" key="6">
    <source>
        <dbReference type="EMBL" id="CDL83977.1"/>
    </source>
</evidence>
<dbReference type="AlphaFoldDB" id="W1IZS6"/>
<keyword evidence="3 5" id="KW-0689">Ribosomal protein</keyword>